<evidence type="ECO:0000256" key="1">
    <source>
        <dbReference type="SAM" id="SignalP"/>
    </source>
</evidence>
<comment type="caution">
    <text evidence="2">The sequence shown here is derived from an EMBL/GenBank/DDBJ whole genome shotgun (WGS) entry which is preliminary data.</text>
</comment>
<evidence type="ECO:0000313" key="3">
    <source>
        <dbReference type="Proteomes" id="UP001283361"/>
    </source>
</evidence>
<evidence type="ECO:0008006" key="4">
    <source>
        <dbReference type="Google" id="ProtNLM"/>
    </source>
</evidence>
<sequence length="94" mass="10888">MHAIIIGLVSLALIDLSRCRPRIWSSLLRVIHSYPGSAPKPLTLLAILSTDQIPTFKSHCRKRNVLERNRPKDEQLNFQILPYFMVLSLNFWAF</sequence>
<dbReference type="Proteomes" id="UP001283361">
    <property type="component" value="Unassembled WGS sequence"/>
</dbReference>
<evidence type="ECO:0000313" key="2">
    <source>
        <dbReference type="EMBL" id="KAK3726399.1"/>
    </source>
</evidence>
<feature type="chain" id="PRO_5042270429" description="Secreted protein" evidence="1">
    <location>
        <begin position="20"/>
        <end position="94"/>
    </location>
</feature>
<gene>
    <name evidence="2" type="ORF">RRG08_014547</name>
</gene>
<feature type="signal peptide" evidence="1">
    <location>
        <begin position="1"/>
        <end position="19"/>
    </location>
</feature>
<name>A0AAE1CQ09_9GAST</name>
<proteinExistence type="predicted"/>
<keyword evidence="1" id="KW-0732">Signal</keyword>
<dbReference type="AlphaFoldDB" id="A0AAE1CQ09"/>
<organism evidence="2 3">
    <name type="scientific">Elysia crispata</name>
    <name type="common">lettuce slug</name>
    <dbReference type="NCBI Taxonomy" id="231223"/>
    <lineage>
        <taxon>Eukaryota</taxon>
        <taxon>Metazoa</taxon>
        <taxon>Spiralia</taxon>
        <taxon>Lophotrochozoa</taxon>
        <taxon>Mollusca</taxon>
        <taxon>Gastropoda</taxon>
        <taxon>Heterobranchia</taxon>
        <taxon>Euthyneura</taxon>
        <taxon>Panpulmonata</taxon>
        <taxon>Sacoglossa</taxon>
        <taxon>Placobranchoidea</taxon>
        <taxon>Plakobranchidae</taxon>
        <taxon>Elysia</taxon>
    </lineage>
</organism>
<dbReference type="EMBL" id="JAWDGP010007304">
    <property type="protein sequence ID" value="KAK3726399.1"/>
    <property type="molecule type" value="Genomic_DNA"/>
</dbReference>
<protein>
    <recommendedName>
        <fullName evidence="4">Secreted protein</fullName>
    </recommendedName>
</protein>
<reference evidence="2" key="1">
    <citation type="journal article" date="2023" name="G3 (Bethesda)">
        <title>A reference genome for the long-term kleptoplast-retaining sea slug Elysia crispata morphotype clarki.</title>
        <authorList>
            <person name="Eastman K.E."/>
            <person name="Pendleton A.L."/>
            <person name="Shaikh M.A."/>
            <person name="Suttiyut T."/>
            <person name="Ogas R."/>
            <person name="Tomko P."/>
            <person name="Gavelis G."/>
            <person name="Widhalm J.R."/>
            <person name="Wisecaver J.H."/>
        </authorList>
    </citation>
    <scope>NUCLEOTIDE SEQUENCE</scope>
    <source>
        <strain evidence="2">ECLA1</strain>
    </source>
</reference>
<accession>A0AAE1CQ09</accession>
<keyword evidence="3" id="KW-1185">Reference proteome</keyword>